<dbReference type="PANTHER" id="PTHR12428:SF65">
    <property type="entry name" value="CYTOCHROME C OXIDASE ASSEMBLY PROTEIN COX18, MITOCHONDRIAL"/>
    <property type="match status" value="1"/>
</dbReference>
<dbReference type="CDD" id="cd19961">
    <property type="entry name" value="EcYidC-like_peri"/>
    <property type="match status" value="1"/>
</dbReference>
<dbReference type="InterPro" id="IPR038221">
    <property type="entry name" value="YidC_periplasmic_sf"/>
</dbReference>
<comment type="subcellular location">
    <subcellularLocation>
        <location evidence="1">Cell inner membrane</location>
        <topology evidence="1">Multi-pass membrane protein</topology>
    </subcellularLocation>
    <subcellularLocation>
        <location evidence="13">Cell membrane</location>
        <topology evidence="13">Multi-pass membrane protein</topology>
    </subcellularLocation>
</comment>
<dbReference type="InterPro" id="IPR019998">
    <property type="entry name" value="Membr_insert_YidC"/>
</dbReference>
<dbReference type="Pfam" id="PF02096">
    <property type="entry name" value="60KD_IMP"/>
    <property type="match status" value="1"/>
</dbReference>
<comment type="function">
    <text evidence="13">Required for the insertion and/or proper folding and/or complex formation of integral membrane proteins into the membrane. Involved in integration of membrane proteins that insert both dependently and independently of the Sec translocase complex, as well as at least some lipoproteins. Aids folding of multispanning membrane proteins.</text>
</comment>
<proteinExistence type="inferred from homology"/>
<keyword evidence="4 13" id="KW-0813">Transport</keyword>
<gene>
    <name evidence="13" type="primary">yidC</name>
    <name evidence="17" type="ORF">BKK51_07630</name>
</gene>
<feature type="domain" description="Membrane insertase YidC/Oxa/ALB C-terminal" evidence="15">
    <location>
        <begin position="348"/>
        <end position="527"/>
    </location>
</feature>
<reference evidence="17 18" key="1">
    <citation type="submission" date="2016-10" db="EMBL/GenBank/DDBJ databases">
        <title>Rodentibacter gen. nov. and new species.</title>
        <authorList>
            <person name="Christensen H."/>
        </authorList>
    </citation>
    <scope>NUCLEOTIDE SEQUENCE [LARGE SCALE GENOMIC DNA]</scope>
    <source>
        <strain evidence="17 18">H1983213011</strain>
    </source>
</reference>
<keyword evidence="9 13" id="KW-0472">Membrane</keyword>
<dbReference type="InterPro" id="IPR047196">
    <property type="entry name" value="YidC_ALB_C"/>
</dbReference>
<dbReference type="NCBIfam" id="NF002352">
    <property type="entry name" value="PRK01318.1-3"/>
    <property type="match status" value="1"/>
</dbReference>
<sequence length="539" mass="60718">MDSRRSLLVLALFFISFLVYQQWQLDKNPPPVAEQTTSISSDVPASSSPSTQIASDSAVKGRLITLENDVLRLKVDTLGGDVVSSELLKYDAELNSNTPFVLLKDSPEHIYIAQSGLIGKNGIDTKSGRAQYQIEGEHFKLAEGQDTLSVPLVFEKEGVTYQKVFVLKRGSYDLGVDYKINNQSAQAIEVEPYGQLKHTLVESSGNVAMPTYTGGAYSSSETNYKKYSFSDMQDANLSINTKAGWVAVLQHYFVSAWIPNQDADNQLYTLTDSKNNVASIGYRGPVVTIPAGAEETISSSLWTGPKLQNEMAKVANHLDLTVDYGWAWFIAKPLFLLLTFIQGIVSNWGLAIICVTIVVKAILYPLTKAQYTSMAKMRMLQPKMQEMRERFGDDRQRMSQEMMKLYKDEKVNPLGGCLPILLQMPIFIALYWTFMEAVELRHAPFFGWIQDLSAQDPYYILPILMGISMYLLQKMSPTPVADPVQQKVMNFMPLIFMFFFLWFPAGLVLYWLVSNLITIVQQQLIYRGLEKKGLHSRNK</sequence>
<dbReference type="GO" id="GO:0015031">
    <property type="term" value="P:protein transport"/>
    <property type="evidence" value="ECO:0007669"/>
    <property type="project" value="UniProtKB-KW"/>
</dbReference>
<dbReference type="Proteomes" id="UP000188728">
    <property type="component" value="Unassembled WGS sequence"/>
</dbReference>
<feature type="transmembrane region" description="Helical" evidence="13">
    <location>
        <begin position="348"/>
        <end position="367"/>
    </location>
</feature>
<dbReference type="EMBL" id="MLHK01000039">
    <property type="protein sequence ID" value="OOF45031.1"/>
    <property type="molecule type" value="Genomic_DNA"/>
</dbReference>
<feature type="compositionally biased region" description="Low complexity" evidence="14">
    <location>
        <begin position="36"/>
        <end position="51"/>
    </location>
</feature>
<dbReference type="GO" id="GO:0051205">
    <property type="term" value="P:protein insertion into membrane"/>
    <property type="evidence" value="ECO:0007669"/>
    <property type="project" value="TreeGrafter"/>
</dbReference>
<dbReference type="InterPro" id="IPR028053">
    <property type="entry name" value="Membr_insert_YidC_N"/>
</dbReference>
<dbReference type="CDD" id="cd20070">
    <property type="entry name" value="5TM_YidC_Alb3"/>
    <property type="match status" value="1"/>
</dbReference>
<comment type="subunit">
    <text evidence="13">Interacts with the Sec translocase complex via SecD. Specifically interacts with transmembrane segments of nascent integral membrane proteins during membrane integration.</text>
</comment>
<evidence type="ECO:0000256" key="10">
    <source>
        <dbReference type="ARBA" id="ARBA00023186"/>
    </source>
</evidence>
<dbReference type="RefSeq" id="WP_077474232.1">
    <property type="nucleotide sequence ID" value="NZ_MLHK01000039.1"/>
</dbReference>
<evidence type="ECO:0000256" key="6">
    <source>
        <dbReference type="ARBA" id="ARBA00022692"/>
    </source>
</evidence>
<feature type="domain" description="Membrane insertase YidC N-terminal" evidence="16">
    <location>
        <begin position="64"/>
        <end position="336"/>
    </location>
</feature>
<dbReference type="NCBIfam" id="TIGR03593">
    <property type="entry name" value="yidC_nterm"/>
    <property type="match status" value="1"/>
</dbReference>
<protein>
    <recommendedName>
        <fullName evidence="3 13">Membrane protein insertase YidC</fullName>
    </recommendedName>
    <alternativeName>
        <fullName evidence="12 13">Foldase YidC</fullName>
    </alternativeName>
    <alternativeName>
        <fullName evidence="11 13">Membrane integrase YidC</fullName>
    </alternativeName>
    <alternativeName>
        <fullName evidence="13">Membrane protein YidC</fullName>
    </alternativeName>
</protein>
<keyword evidence="8 13" id="KW-1133">Transmembrane helix</keyword>
<feature type="transmembrane region" description="Helical" evidence="13">
    <location>
        <begin position="411"/>
        <end position="434"/>
    </location>
</feature>
<dbReference type="NCBIfam" id="NF002353">
    <property type="entry name" value="PRK01318.1-4"/>
    <property type="match status" value="1"/>
</dbReference>
<keyword evidence="7 13" id="KW-0653">Protein transport</keyword>
<feature type="transmembrane region" description="Helical" evidence="13">
    <location>
        <begin position="493"/>
        <end position="513"/>
    </location>
</feature>
<evidence type="ECO:0000256" key="11">
    <source>
        <dbReference type="ARBA" id="ARBA00033245"/>
    </source>
</evidence>
<comment type="similarity">
    <text evidence="2 13">Belongs to the OXA1/ALB3/YidC family. Type 1 subfamily.</text>
</comment>
<evidence type="ECO:0000256" key="7">
    <source>
        <dbReference type="ARBA" id="ARBA00022927"/>
    </source>
</evidence>
<dbReference type="GO" id="GO:0032977">
    <property type="term" value="F:membrane insertase activity"/>
    <property type="evidence" value="ECO:0007669"/>
    <property type="project" value="InterPro"/>
</dbReference>
<evidence type="ECO:0000259" key="15">
    <source>
        <dbReference type="Pfam" id="PF02096"/>
    </source>
</evidence>
<evidence type="ECO:0000313" key="17">
    <source>
        <dbReference type="EMBL" id="OOF45031.1"/>
    </source>
</evidence>
<evidence type="ECO:0000256" key="4">
    <source>
        <dbReference type="ARBA" id="ARBA00022448"/>
    </source>
</evidence>
<evidence type="ECO:0000256" key="3">
    <source>
        <dbReference type="ARBA" id="ARBA00015325"/>
    </source>
</evidence>
<evidence type="ECO:0000256" key="9">
    <source>
        <dbReference type="ARBA" id="ARBA00023136"/>
    </source>
</evidence>
<evidence type="ECO:0000259" key="16">
    <source>
        <dbReference type="Pfam" id="PF14849"/>
    </source>
</evidence>
<evidence type="ECO:0000256" key="1">
    <source>
        <dbReference type="ARBA" id="ARBA00004429"/>
    </source>
</evidence>
<evidence type="ECO:0000313" key="18">
    <source>
        <dbReference type="Proteomes" id="UP000188728"/>
    </source>
</evidence>
<dbReference type="AlphaFoldDB" id="A0A1V3ISF8"/>
<keyword evidence="5 13" id="KW-1003">Cell membrane</keyword>
<evidence type="ECO:0000256" key="13">
    <source>
        <dbReference type="HAMAP-Rule" id="MF_01810"/>
    </source>
</evidence>
<evidence type="ECO:0000256" key="14">
    <source>
        <dbReference type="SAM" id="MobiDB-lite"/>
    </source>
</evidence>
<accession>A0A1V3ISF8</accession>
<evidence type="ECO:0000256" key="5">
    <source>
        <dbReference type="ARBA" id="ARBA00022475"/>
    </source>
</evidence>
<dbReference type="PANTHER" id="PTHR12428">
    <property type="entry name" value="OXA1"/>
    <property type="match status" value="1"/>
</dbReference>
<organism evidence="17 18">
    <name type="scientific">Rodentibacter trehalosifermentans</name>
    <dbReference type="NCBI Taxonomy" id="1908263"/>
    <lineage>
        <taxon>Bacteria</taxon>
        <taxon>Pseudomonadati</taxon>
        <taxon>Pseudomonadota</taxon>
        <taxon>Gammaproteobacteria</taxon>
        <taxon>Pasteurellales</taxon>
        <taxon>Pasteurellaceae</taxon>
        <taxon>Rodentibacter</taxon>
    </lineage>
</organism>
<evidence type="ECO:0000256" key="2">
    <source>
        <dbReference type="ARBA" id="ARBA00010527"/>
    </source>
</evidence>
<dbReference type="NCBIfam" id="TIGR03592">
    <property type="entry name" value="yidC_oxa1_cterm"/>
    <property type="match status" value="1"/>
</dbReference>
<dbReference type="PRINTS" id="PR00701">
    <property type="entry name" value="60KDINNERMP"/>
</dbReference>
<name>A0A1V3ISF8_9PAST</name>
<evidence type="ECO:0000256" key="8">
    <source>
        <dbReference type="ARBA" id="ARBA00022989"/>
    </source>
</evidence>
<comment type="caution">
    <text evidence="17">The sequence shown here is derived from an EMBL/GenBank/DDBJ whole genome shotgun (WGS) entry which is preliminary data.</text>
</comment>
<keyword evidence="10 13" id="KW-0143">Chaperone</keyword>
<dbReference type="HAMAP" id="MF_01810">
    <property type="entry name" value="YidC_type1"/>
    <property type="match status" value="1"/>
</dbReference>
<evidence type="ECO:0000256" key="12">
    <source>
        <dbReference type="ARBA" id="ARBA00033342"/>
    </source>
</evidence>
<dbReference type="InterPro" id="IPR001708">
    <property type="entry name" value="YidC/ALB3/OXA1/COX18"/>
</dbReference>
<dbReference type="GO" id="GO:0005886">
    <property type="term" value="C:plasma membrane"/>
    <property type="evidence" value="ECO:0007669"/>
    <property type="project" value="UniProtKB-SubCell"/>
</dbReference>
<feature type="region of interest" description="Disordered" evidence="14">
    <location>
        <begin position="30"/>
        <end position="54"/>
    </location>
</feature>
<dbReference type="NCBIfam" id="NF002351">
    <property type="entry name" value="PRK01318.1-1"/>
    <property type="match status" value="1"/>
</dbReference>
<comment type="caution">
    <text evidence="13">Lacks conserved residue(s) required for the propagation of feature annotation.</text>
</comment>
<dbReference type="InterPro" id="IPR028055">
    <property type="entry name" value="YidC/Oxa/ALB_C"/>
</dbReference>
<dbReference type="Pfam" id="PF14849">
    <property type="entry name" value="YidC_periplas"/>
    <property type="match status" value="1"/>
</dbReference>
<dbReference type="Gene3D" id="2.70.98.90">
    <property type="match status" value="1"/>
</dbReference>
<keyword evidence="6 13" id="KW-0812">Transmembrane</keyword>
<dbReference type="PRINTS" id="PR01900">
    <property type="entry name" value="YIDCPROTEIN"/>
</dbReference>